<sequence length="331" mass="39440">MIKSSSNPDEIIKEWCEWEGLPEIPEPDENEVINMKYQSDFQEVLRYTQKSKERLKKEDYTKILVFQSRLVLFLFLKDIDFPNLNSLLIDLRNLCIWEENSQKINKTLSSISTFLHEIDNHSSKIIYHSKDLPKPNKNNKEYQSNKPTQINIPIQNTSLSKSTQNQKQNNLFYTNEKTNYNSTNINTNTIQTNFGNSMQMNKIKRKPLKTVNPFQSLAEARDPYENRKEREVNRKILTKSFTNQSEINESQQNKIADKILKHLDELERLLNYNNGIVDNMRTKEIFSKICQIQQHNPYDQIWKSEVEYFQNRKMVPLQHIVYLRSIINDYY</sequence>
<proteinExistence type="predicted"/>
<comment type="caution">
    <text evidence="1">The sequence shown here is derived from an EMBL/GenBank/DDBJ whole genome shotgun (WGS) entry which is preliminary data.</text>
</comment>
<gene>
    <name evidence="1" type="ORF">M9Y10_014251</name>
</gene>
<protein>
    <submittedName>
        <fullName evidence="1">Uncharacterized protein</fullName>
    </submittedName>
</protein>
<accession>A0ABR2KZ73</accession>
<evidence type="ECO:0000313" key="1">
    <source>
        <dbReference type="EMBL" id="KAK8896353.1"/>
    </source>
</evidence>
<dbReference type="Proteomes" id="UP001470230">
    <property type="component" value="Unassembled WGS sequence"/>
</dbReference>
<reference evidence="1 2" key="1">
    <citation type="submission" date="2024-04" db="EMBL/GenBank/DDBJ databases">
        <title>Tritrichomonas musculus Genome.</title>
        <authorList>
            <person name="Alves-Ferreira E."/>
            <person name="Grigg M."/>
            <person name="Lorenzi H."/>
            <person name="Galac M."/>
        </authorList>
    </citation>
    <scope>NUCLEOTIDE SEQUENCE [LARGE SCALE GENOMIC DNA]</scope>
    <source>
        <strain evidence="1 2">EAF2021</strain>
    </source>
</reference>
<dbReference type="EMBL" id="JAPFFF010000002">
    <property type="protein sequence ID" value="KAK8896353.1"/>
    <property type="molecule type" value="Genomic_DNA"/>
</dbReference>
<name>A0ABR2KZ73_9EUKA</name>
<keyword evidence="2" id="KW-1185">Reference proteome</keyword>
<organism evidence="1 2">
    <name type="scientific">Tritrichomonas musculus</name>
    <dbReference type="NCBI Taxonomy" id="1915356"/>
    <lineage>
        <taxon>Eukaryota</taxon>
        <taxon>Metamonada</taxon>
        <taxon>Parabasalia</taxon>
        <taxon>Tritrichomonadida</taxon>
        <taxon>Tritrichomonadidae</taxon>
        <taxon>Tritrichomonas</taxon>
    </lineage>
</organism>
<evidence type="ECO:0000313" key="2">
    <source>
        <dbReference type="Proteomes" id="UP001470230"/>
    </source>
</evidence>